<proteinExistence type="inferred from homology"/>
<dbReference type="GO" id="GO:0030246">
    <property type="term" value="F:carbohydrate binding"/>
    <property type="evidence" value="ECO:0007669"/>
    <property type="project" value="InterPro"/>
</dbReference>
<dbReference type="SUPFAM" id="SSF74650">
    <property type="entry name" value="Galactose mutarotase-like"/>
    <property type="match status" value="1"/>
</dbReference>
<feature type="domain" description="Glycoside hydrolase family 65 central catalytic" evidence="5">
    <location>
        <begin position="344"/>
        <end position="708"/>
    </location>
</feature>
<dbReference type="Pfam" id="PF03633">
    <property type="entry name" value="Glyco_hydro_65C"/>
    <property type="match status" value="1"/>
</dbReference>
<dbReference type="Gene3D" id="2.60.420.10">
    <property type="entry name" value="Maltose phosphorylase, domain 3"/>
    <property type="match status" value="1"/>
</dbReference>
<feature type="domain" description="Glycoside hydrolase family 65 N-terminal" evidence="7">
    <location>
        <begin position="16"/>
        <end position="288"/>
    </location>
</feature>
<dbReference type="SUPFAM" id="SSF48208">
    <property type="entry name" value="Six-hairpin glycosidases"/>
    <property type="match status" value="1"/>
</dbReference>
<dbReference type="InterPro" id="IPR012341">
    <property type="entry name" value="6hp_glycosidase-like_sf"/>
</dbReference>
<keyword evidence="8" id="KW-0808">Transferase</keyword>
<feature type="active site" description="Proton donor" evidence="3">
    <location>
        <position position="508"/>
    </location>
</feature>
<dbReference type="Pfam" id="PF03636">
    <property type="entry name" value="Glyco_hydro_65N"/>
    <property type="match status" value="1"/>
</dbReference>
<dbReference type="InterPro" id="IPR005194">
    <property type="entry name" value="Glyco_hydro_65_C"/>
</dbReference>
<protein>
    <submittedName>
        <fullName evidence="8">Alpha,alpha-trehalose phosphorylase</fullName>
        <ecNumber evidence="8">2.4.1.64</ecNumber>
    </submittedName>
</protein>
<organism evidence="8 9">
    <name type="scientific">Microbacterium azadirachtae</name>
    <dbReference type="NCBI Taxonomy" id="582680"/>
    <lineage>
        <taxon>Bacteria</taxon>
        <taxon>Bacillati</taxon>
        <taxon>Actinomycetota</taxon>
        <taxon>Actinomycetes</taxon>
        <taxon>Micrococcales</taxon>
        <taxon>Microbacteriaceae</taxon>
        <taxon>Microbacterium</taxon>
    </lineage>
</organism>
<dbReference type="STRING" id="582680.RS86_03360"/>
<dbReference type="InterPro" id="IPR008928">
    <property type="entry name" value="6-hairpin_glycosidase_sf"/>
</dbReference>
<dbReference type="Gene3D" id="1.50.10.10">
    <property type="match status" value="1"/>
</dbReference>
<evidence type="ECO:0000256" key="2">
    <source>
        <dbReference type="ARBA" id="ARBA00023295"/>
    </source>
</evidence>
<evidence type="ECO:0000256" key="4">
    <source>
        <dbReference type="PIRSR" id="PIRSR036289-51"/>
    </source>
</evidence>
<keyword evidence="8" id="KW-0328">Glycosyltransferase</keyword>
<evidence type="ECO:0000256" key="1">
    <source>
        <dbReference type="ARBA" id="ARBA00006768"/>
    </source>
</evidence>
<dbReference type="Pfam" id="PF03632">
    <property type="entry name" value="Glyco_hydro_65m"/>
    <property type="match status" value="1"/>
</dbReference>
<reference evidence="8 9" key="1">
    <citation type="submission" date="2015-02" db="EMBL/GenBank/DDBJ databases">
        <title>Draft genome sequences of ten Microbacterium spp. with emphasis on heavy metal contaminated environments.</title>
        <authorList>
            <person name="Corretto E."/>
        </authorList>
    </citation>
    <scope>NUCLEOTIDE SEQUENCE [LARGE SCALE GENOMIC DNA]</scope>
    <source>
        <strain evidence="8 9">ARN176</strain>
    </source>
</reference>
<dbReference type="EMBL" id="JYIX01000039">
    <property type="protein sequence ID" value="KJL31243.1"/>
    <property type="molecule type" value="Genomic_DNA"/>
</dbReference>
<dbReference type="RefSeq" id="WP_045273405.1">
    <property type="nucleotide sequence ID" value="NZ_JYIX01000039.1"/>
</dbReference>
<dbReference type="AlphaFoldDB" id="A0A0F0LDP4"/>
<dbReference type="GO" id="GO:0005975">
    <property type="term" value="P:carbohydrate metabolic process"/>
    <property type="evidence" value="ECO:0007669"/>
    <property type="project" value="InterPro"/>
</dbReference>
<dbReference type="PANTHER" id="PTHR11051:SF13">
    <property type="entry name" value="GLYCOSYL TRANSFERASE"/>
    <property type="match status" value="1"/>
</dbReference>
<name>A0A0F0LDP4_9MICO</name>
<comment type="similarity">
    <text evidence="1">Belongs to the glycosyl hydrolase 65 family.</text>
</comment>
<evidence type="ECO:0000313" key="8">
    <source>
        <dbReference type="EMBL" id="KJL31243.1"/>
    </source>
</evidence>
<dbReference type="GO" id="GO:0047656">
    <property type="term" value="F:alpha,alpha-trehalose phosphorylase activity"/>
    <property type="evidence" value="ECO:0007669"/>
    <property type="project" value="UniProtKB-EC"/>
</dbReference>
<evidence type="ECO:0000259" key="5">
    <source>
        <dbReference type="Pfam" id="PF03632"/>
    </source>
</evidence>
<dbReference type="Proteomes" id="UP000033740">
    <property type="component" value="Unassembled WGS sequence"/>
</dbReference>
<keyword evidence="2" id="KW-0378">Hydrolase</keyword>
<evidence type="ECO:0000259" key="6">
    <source>
        <dbReference type="Pfam" id="PF03633"/>
    </source>
</evidence>
<keyword evidence="9" id="KW-1185">Reference proteome</keyword>
<dbReference type="InterPro" id="IPR011013">
    <property type="entry name" value="Gal_mutarotase_sf_dom"/>
</dbReference>
<dbReference type="PATRIC" id="fig|582680.6.peg.3446"/>
<comment type="caution">
    <text evidence="8">The sequence shown here is derived from an EMBL/GenBank/DDBJ whole genome shotgun (WGS) entry which is preliminary data.</text>
</comment>
<dbReference type="GO" id="GO:0004553">
    <property type="term" value="F:hydrolase activity, hydrolyzing O-glycosyl compounds"/>
    <property type="evidence" value="ECO:0007669"/>
    <property type="project" value="TreeGrafter"/>
</dbReference>
<feature type="binding site" evidence="4">
    <location>
        <begin position="620"/>
        <end position="621"/>
    </location>
    <ligand>
        <name>substrate</name>
    </ligand>
</feature>
<gene>
    <name evidence="8" type="primary">treP</name>
    <name evidence="8" type="ORF">RS86_03360</name>
</gene>
<keyword evidence="2" id="KW-0326">Glycosidase</keyword>
<dbReference type="InterPro" id="IPR005195">
    <property type="entry name" value="Glyco_hydro_65_M"/>
</dbReference>
<dbReference type="PIRSF" id="PIRSF036289">
    <property type="entry name" value="Glycosyl_hydrolase_malt_phosph"/>
    <property type="match status" value="1"/>
</dbReference>
<sequence length="834" mass="92285">MIDRDLFPVDPWRLVETSYPHVNPGVSETLMGLGNGYLGLRGNHIEGRNALEHGTFINGLHETWKIRHAEQAFGFAEVGQTIVNAPDAKVMRVYVDDEPLSFDEADVREYRRELDFRTGVLSREVLWETPSGKQVRIRDERIVSFVERHLAVLRLEVTVENSDAPVTISCQLLNRQDGEDVYGGVPSMAAGSPGEKAGFDPRKAERIGDRVLQPAEYWQDGGRSALAYRVADSGMTLAVVADHLVETENEYTARQLVEPDIAKNVFRVQAKAGVPTRVTKLVSYHTSRGVPARELIDRCRRTLDRAAVEGVEAQFAKQAEWLTAFWERSDVRIAGHDDLQQATRWCLFQIAQASARADGAGVSAKGVSGSGYGGHYFWDTEVYVLPFLTYTSPQFARNALRCRVHMLPAARRRAGQLNEGGALFPWRTINGEEASAYYAAGTAQYHINADVSYALGKYVRATGDDDFLYRQGVDIAVETARMWATLGFWRSAAGVDTFHIHGVTGPDEYTTVVNDNLFTNVMARYNLRFAARVVREMAADAPEAYDAAVERLGIEPAEVERWERAADAMHIPFSPALGIHPQDSLFLEREVWDLPATPPEQRPLLLHFHPLVIYRFQVLKQADVVLALFLQGNHFSEAEKLADFEYYDPLTTGDSTLSAVVQSILAAEVGYQDLAHEYFEHAIYVDLGDLHRNASDGVHVASAGGVWTALVCGFGGMRDHDGELSFDPRLPTDWPELSYPLQWHGSQLQITLTADQLLVEVRSGDPVSFSVRGAAHTASIDAPAAVHLADQGPVLRGRPEFGSQARREDGTILSPTVPTTSAIPIVGYVGESGE</sequence>
<evidence type="ECO:0000259" key="7">
    <source>
        <dbReference type="Pfam" id="PF03636"/>
    </source>
</evidence>
<evidence type="ECO:0000256" key="3">
    <source>
        <dbReference type="PIRSR" id="PIRSR036289-50"/>
    </source>
</evidence>
<dbReference type="PANTHER" id="PTHR11051">
    <property type="entry name" value="GLYCOSYL HYDROLASE-RELATED"/>
    <property type="match status" value="1"/>
</dbReference>
<accession>A0A0F0LDP4</accession>
<feature type="binding site" evidence="4">
    <location>
        <begin position="378"/>
        <end position="379"/>
    </location>
    <ligand>
        <name>substrate</name>
    </ligand>
</feature>
<dbReference type="InterPro" id="IPR005196">
    <property type="entry name" value="Glyco_hydro_65_N"/>
</dbReference>
<dbReference type="Gene3D" id="2.70.98.40">
    <property type="entry name" value="Glycoside hydrolase, family 65, N-terminal domain"/>
    <property type="match status" value="1"/>
</dbReference>
<feature type="domain" description="Glycoside hydrolase family 65 C-terminal" evidence="6">
    <location>
        <begin position="717"/>
        <end position="777"/>
    </location>
</feature>
<dbReference type="InterPro" id="IPR037018">
    <property type="entry name" value="GH65_N"/>
</dbReference>
<dbReference type="EC" id="2.4.1.64" evidence="8"/>
<evidence type="ECO:0000313" key="9">
    <source>
        <dbReference type="Proteomes" id="UP000033740"/>
    </source>
</evidence>
<dbReference type="InterPro" id="IPR017045">
    <property type="entry name" value="Malt_Pase/Glycosyl_Hdrlase"/>
</dbReference>